<organism evidence="1">
    <name type="scientific">bioreactor metagenome</name>
    <dbReference type="NCBI Taxonomy" id="1076179"/>
    <lineage>
        <taxon>unclassified sequences</taxon>
        <taxon>metagenomes</taxon>
        <taxon>ecological metagenomes</taxon>
    </lineage>
</organism>
<accession>A0A645E369</accession>
<evidence type="ECO:0000313" key="1">
    <source>
        <dbReference type="EMBL" id="MPM95253.1"/>
    </source>
</evidence>
<sequence>MLNRRGIQSVGQLLVHFIACGAVIVEHAHLDQAVGVERRVDLLLNAGCQTVATDHDHGVQVMRIGAVFPTLGRSELNLRHNPYYLNECVVCLSE</sequence>
<comment type="caution">
    <text evidence="1">The sequence shown here is derived from an EMBL/GenBank/DDBJ whole genome shotgun (WGS) entry which is preliminary data.</text>
</comment>
<name>A0A645E369_9ZZZZ</name>
<proteinExistence type="predicted"/>
<reference evidence="1" key="1">
    <citation type="submission" date="2019-08" db="EMBL/GenBank/DDBJ databases">
        <authorList>
            <person name="Kucharzyk K."/>
            <person name="Murdoch R.W."/>
            <person name="Higgins S."/>
            <person name="Loffler F."/>
        </authorList>
    </citation>
    <scope>NUCLEOTIDE SEQUENCE</scope>
</reference>
<gene>
    <name evidence="1" type="ORF">SDC9_142407</name>
</gene>
<dbReference type="AlphaFoldDB" id="A0A645E369"/>
<protein>
    <submittedName>
        <fullName evidence="1">Uncharacterized protein</fullName>
    </submittedName>
</protein>
<dbReference type="EMBL" id="VSSQ01041771">
    <property type="protein sequence ID" value="MPM95253.1"/>
    <property type="molecule type" value="Genomic_DNA"/>
</dbReference>